<dbReference type="AlphaFoldDB" id="F8H786"/>
<dbReference type="HOGENOM" id="CLU_2571299_0_0_6"/>
<proteinExistence type="predicted"/>
<evidence type="ECO:0000313" key="2">
    <source>
        <dbReference type="Proteomes" id="UP000008932"/>
    </source>
</evidence>
<evidence type="ECO:0000313" key="1">
    <source>
        <dbReference type="EMBL" id="AEJ04942.1"/>
    </source>
</evidence>
<name>F8H786_STUS2</name>
<dbReference type="Proteomes" id="UP000008932">
    <property type="component" value="Chromosome"/>
</dbReference>
<reference evidence="1 2" key="1">
    <citation type="journal article" date="2011" name="J. Bacteriol.">
        <title>Complete Genome Sequence of the Type Strain Pseudomonas stutzeri CGMCC 1.1803.</title>
        <authorList>
            <person name="Chen M."/>
            <person name="Yan Y."/>
            <person name="Zhang W."/>
            <person name="Lu W."/>
            <person name="Wang J."/>
            <person name="Ping S."/>
            <person name="Lin M."/>
        </authorList>
    </citation>
    <scope>NUCLEOTIDE SEQUENCE [LARGE SCALE GENOMIC DNA]</scope>
    <source>
        <strain evidence="2">ATCC 17588 / DSM 5190 / CCUG 11256 / JCM 5965 / LMG 11199 / NCIMB 11358 / Stanier 221</strain>
    </source>
</reference>
<reference evidence="2" key="3">
    <citation type="submission" date="2011-06" db="EMBL/GenBank/DDBJ databases">
        <title>Complete genome sequence of Pseudomonas stutzeri strain CGMCC 1.1803.</title>
        <authorList>
            <person name="Yan Y."/>
            <person name="Chen M."/>
            <person name="Lu W."/>
            <person name="Zhang W."/>
            <person name="Ping S."/>
            <person name="Lin M."/>
        </authorList>
    </citation>
    <scope>NUCLEOTIDE SEQUENCE [LARGE SCALE GENOMIC DNA]</scope>
    <source>
        <strain evidence="2">ATCC 17588 / DSM 5190 / CCUG 11256 / JCM 5965 / LMG 11199 / NCIMB 11358 / Stanier 221</strain>
    </source>
</reference>
<accession>F8H786</accession>
<dbReference type="KEGG" id="psz:PSTAB_1661"/>
<gene>
    <name evidence="1" type="ordered locus">PSTAB_1661</name>
</gene>
<sequence length="81" mass="8931">MFHIGFIASMTGLGRVIQLLARWLPGTALIGALSFVEMLYAATDAHRTITGCTAIRRASVLRHGHPSERQLQALCARRRSE</sequence>
<reference key="2">
    <citation type="submission" date="2011-06" db="EMBL/GenBank/DDBJ databases">
        <title>Complete Genome Sequence of Pseudomonas stutzeri Strain CGMCC 1.1803.</title>
        <authorList>
            <person name="Yan Y."/>
            <person name="Chen M."/>
            <person name="Lu W."/>
            <person name="Zhang W."/>
            <person name="Ping S."/>
            <person name="Lin M."/>
        </authorList>
    </citation>
    <scope>NUCLEOTIDE SEQUENCE</scope>
    <source>
        <strain>ATCC 17588</strain>
    </source>
</reference>
<organism evidence="1 2">
    <name type="scientific">Stutzerimonas stutzeri (strain ATCC 17588 / DSM 5190 / CCUG 11256 / JCM 5965 / LMG 11199 / NBRC 14165 / NCIMB 11358 / Stanier 221)</name>
    <name type="common">Pseudomonas stutzeri</name>
    <dbReference type="NCBI Taxonomy" id="96563"/>
    <lineage>
        <taxon>Bacteria</taxon>
        <taxon>Pseudomonadati</taxon>
        <taxon>Pseudomonadota</taxon>
        <taxon>Gammaproteobacteria</taxon>
        <taxon>Pseudomonadales</taxon>
        <taxon>Pseudomonadaceae</taxon>
        <taxon>Stutzerimonas</taxon>
    </lineage>
</organism>
<dbReference type="EMBL" id="CP002881">
    <property type="protein sequence ID" value="AEJ04942.1"/>
    <property type="molecule type" value="Genomic_DNA"/>
</dbReference>
<protein>
    <submittedName>
        <fullName evidence="1">Uncharacterized protein</fullName>
    </submittedName>
</protein>